<proteinExistence type="predicted"/>
<evidence type="ECO:0000313" key="3">
    <source>
        <dbReference type="EMBL" id="RID97752.1"/>
    </source>
</evidence>
<organism evidence="3 4">
    <name type="scientific">Simplicispira hankyongi</name>
    <dbReference type="NCBI Taxonomy" id="2315688"/>
    <lineage>
        <taxon>Bacteria</taxon>
        <taxon>Pseudomonadati</taxon>
        <taxon>Pseudomonadota</taxon>
        <taxon>Betaproteobacteria</taxon>
        <taxon>Burkholderiales</taxon>
        <taxon>Comamonadaceae</taxon>
        <taxon>Simplicispira</taxon>
    </lineage>
</organism>
<dbReference type="EMBL" id="QXJC01000005">
    <property type="protein sequence ID" value="RID97752.1"/>
    <property type="molecule type" value="Genomic_DNA"/>
</dbReference>
<dbReference type="SUPFAM" id="SSF52141">
    <property type="entry name" value="Uracil-DNA glycosylase-like"/>
    <property type="match status" value="1"/>
</dbReference>
<dbReference type="InterPro" id="IPR005122">
    <property type="entry name" value="Uracil-DNA_glycosylase-like"/>
</dbReference>
<feature type="region of interest" description="Disordered" evidence="1">
    <location>
        <begin position="27"/>
        <end position="76"/>
    </location>
</feature>
<evidence type="ECO:0000259" key="2">
    <source>
        <dbReference type="Pfam" id="PF03167"/>
    </source>
</evidence>
<gene>
    <name evidence="3" type="ORF">D3F03_13125</name>
</gene>
<name>A0A398C4A4_9BURK</name>
<feature type="domain" description="Uracil-DNA glycosylase-like" evidence="2">
    <location>
        <begin position="121"/>
        <end position="233"/>
    </location>
</feature>
<dbReference type="Pfam" id="PF03167">
    <property type="entry name" value="UDG"/>
    <property type="match status" value="1"/>
</dbReference>
<protein>
    <recommendedName>
        <fullName evidence="2">Uracil-DNA glycosylase-like domain-containing protein</fullName>
    </recommendedName>
</protein>
<evidence type="ECO:0000313" key="4">
    <source>
        <dbReference type="Proteomes" id="UP000266302"/>
    </source>
</evidence>
<reference evidence="3 4" key="1">
    <citation type="submission" date="2018-09" db="EMBL/GenBank/DDBJ databases">
        <title>Draft genome of Simplicispira sp. NY-02.</title>
        <authorList>
            <person name="Im W.T."/>
        </authorList>
    </citation>
    <scope>NUCLEOTIDE SEQUENCE [LARGE SCALE GENOMIC DNA]</scope>
    <source>
        <strain evidence="3 4">NY-02</strain>
    </source>
</reference>
<dbReference type="RefSeq" id="WP_119109857.1">
    <property type="nucleotide sequence ID" value="NZ_QXJC01000005.1"/>
</dbReference>
<feature type="compositionally biased region" description="Low complexity" evidence="1">
    <location>
        <begin position="27"/>
        <end position="48"/>
    </location>
</feature>
<dbReference type="AlphaFoldDB" id="A0A398C4A4"/>
<evidence type="ECO:0000256" key="1">
    <source>
        <dbReference type="SAM" id="MobiDB-lite"/>
    </source>
</evidence>
<dbReference type="Proteomes" id="UP000266302">
    <property type="component" value="Unassembled WGS sequence"/>
</dbReference>
<keyword evidence="4" id="KW-1185">Reference proteome</keyword>
<accession>A0A398C4A4</accession>
<dbReference type="Gene3D" id="3.40.470.10">
    <property type="entry name" value="Uracil-DNA glycosylase-like domain"/>
    <property type="match status" value="1"/>
</dbReference>
<comment type="caution">
    <text evidence="3">The sequence shown here is derived from an EMBL/GenBank/DDBJ whole genome shotgun (WGS) entry which is preliminary data.</text>
</comment>
<dbReference type="OrthoDB" id="5290748at2"/>
<sequence length="249" mass="25765">MKTLDARQRAMLLDMGVRVWPTPHAQAGAMARPNPAAATHPTVEATPAPHEEPPARALRAAPGPHPLRSQDRGATATTHWQVQAPRLLYPEADPSLAPPALGAGWLVVAEAFAAGDGAAQAAERLLGNMLHALQLHHHPRVALCSVHQADPSAANGSESDAATVIAHHVEAFAPSVVLVMGRGAVRAALARSEPLGKLRGAALAIAGVPVVVTFGPHFLLRSPESKSAAWADLCRARALAGPGVATPMP</sequence>
<dbReference type="InterPro" id="IPR036895">
    <property type="entry name" value="Uracil-DNA_glycosylase-like_sf"/>
</dbReference>